<dbReference type="InterPro" id="IPR050418">
    <property type="entry name" value="D-iso_2-hydroxyacid_DH_PdxB"/>
</dbReference>
<dbReference type="InterPro" id="IPR023214">
    <property type="entry name" value="HAD_sf"/>
</dbReference>
<comment type="function">
    <text evidence="1">Catalyzes the reversible oxidation of 3-phospho-D-glycerate to 3-phosphonooxypyruvate, the first step of the phosphorylated L-serine biosynthesis pathway. Also catalyzes the reversible oxidation of 2-hydroxyglutarate to 2-oxoglutarate.</text>
</comment>
<dbReference type="UniPathway" id="UPA00135">
    <property type="reaction ID" value="UER00196"/>
</dbReference>
<comment type="catalytic activity">
    <reaction evidence="10">
        <text>(R)-2-hydroxyglutarate + NAD(+) = 2-oxoglutarate + NADH + H(+)</text>
        <dbReference type="Rhea" id="RHEA:49612"/>
        <dbReference type="ChEBI" id="CHEBI:15378"/>
        <dbReference type="ChEBI" id="CHEBI:15801"/>
        <dbReference type="ChEBI" id="CHEBI:16810"/>
        <dbReference type="ChEBI" id="CHEBI:57540"/>
        <dbReference type="ChEBI" id="CHEBI:57945"/>
        <dbReference type="EC" id="1.1.1.399"/>
    </reaction>
</comment>
<dbReference type="PROSITE" id="PS00671">
    <property type="entry name" value="D_2_HYDROXYACID_DH_3"/>
    <property type="match status" value="1"/>
</dbReference>
<comment type="catalytic activity">
    <reaction evidence="11">
        <text>(2R)-3-phosphoglycerate + NAD(+) = 3-phosphooxypyruvate + NADH + H(+)</text>
        <dbReference type="Rhea" id="RHEA:12641"/>
        <dbReference type="ChEBI" id="CHEBI:15378"/>
        <dbReference type="ChEBI" id="CHEBI:18110"/>
        <dbReference type="ChEBI" id="CHEBI:57540"/>
        <dbReference type="ChEBI" id="CHEBI:57945"/>
        <dbReference type="ChEBI" id="CHEBI:58272"/>
        <dbReference type="EC" id="1.1.1.95"/>
    </reaction>
</comment>
<organism evidence="13 14">
    <name type="scientific">Aquella oligotrophica</name>
    <dbReference type="NCBI Taxonomy" id="2067065"/>
    <lineage>
        <taxon>Bacteria</taxon>
        <taxon>Pseudomonadati</taxon>
        <taxon>Pseudomonadota</taxon>
        <taxon>Betaproteobacteria</taxon>
        <taxon>Neisseriales</taxon>
        <taxon>Neisseriaceae</taxon>
        <taxon>Aquella</taxon>
    </lineage>
</organism>
<dbReference type="EMBL" id="CP024847">
    <property type="protein sequence ID" value="AUR52623.1"/>
    <property type="molecule type" value="Genomic_DNA"/>
</dbReference>
<dbReference type="InterPro" id="IPR006139">
    <property type="entry name" value="D-isomer_2_OHA_DH_cat_dom"/>
</dbReference>
<dbReference type="SUPFAM" id="SSF51735">
    <property type="entry name" value="NAD(P)-binding Rossmann-fold domains"/>
    <property type="match status" value="1"/>
</dbReference>
<dbReference type="Gene3D" id="3.40.50.1000">
    <property type="entry name" value="HAD superfamily/HAD-like"/>
    <property type="match status" value="1"/>
</dbReference>
<dbReference type="InterPro" id="IPR006140">
    <property type="entry name" value="D-isomer_DH_NAD-bd"/>
</dbReference>
<dbReference type="GO" id="GO:0047545">
    <property type="term" value="F:(S)-2-hydroxyglutarate dehydrogenase activity"/>
    <property type="evidence" value="ECO:0007669"/>
    <property type="project" value="UniProtKB-ARBA"/>
</dbReference>
<name>A0A2I7N834_9NEIS</name>
<dbReference type="KEGG" id="nba:CUN60_10050"/>
<dbReference type="InterPro" id="IPR045865">
    <property type="entry name" value="ACT-like_dom_sf"/>
</dbReference>
<dbReference type="NCBIfam" id="TIGR01488">
    <property type="entry name" value="HAD-SF-IB"/>
    <property type="match status" value="1"/>
</dbReference>
<dbReference type="EC" id="1.1.1.95" evidence="5"/>
<dbReference type="GO" id="GO:0051287">
    <property type="term" value="F:NAD binding"/>
    <property type="evidence" value="ECO:0007669"/>
    <property type="project" value="InterPro"/>
</dbReference>
<feature type="domain" description="ACT" evidence="12">
    <location>
        <begin position="560"/>
        <end position="629"/>
    </location>
</feature>
<dbReference type="PANTHER" id="PTHR43761">
    <property type="entry name" value="D-ISOMER SPECIFIC 2-HYDROXYACID DEHYDROGENASE FAMILY PROTEIN (AFU_ORTHOLOGUE AFUA_1G13630)"/>
    <property type="match status" value="1"/>
</dbReference>
<dbReference type="NCBIfam" id="NF008759">
    <property type="entry name" value="PRK11790.1"/>
    <property type="match status" value="1"/>
</dbReference>
<keyword evidence="7" id="KW-0560">Oxidoreductase</keyword>
<dbReference type="Gene3D" id="3.30.70.260">
    <property type="match status" value="1"/>
</dbReference>
<dbReference type="Gene3D" id="1.10.150.210">
    <property type="entry name" value="Phosphoserine phosphatase, domain 2"/>
    <property type="match status" value="1"/>
</dbReference>
<evidence type="ECO:0000256" key="5">
    <source>
        <dbReference type="ARBA" id="ARBA00013143"/>
    </source>
</evidence>
<evidence type="ECO:0000313" key="13">
    <source>
        <dbReference type="EMBL" id="AUR52623.1"/>
    </source>
</evidence>
<evidence type="ECO:0000256" key="10">
    <source>
        <dbReference type="ARBA" id="ARBA00048126"/>
    </source>
</evidence>
<dbReference type="PROSITE" id="PS51671">
    <property type="entry name" value="ACT"/>
    <property type="match status" value="1"/>
</dbReference>
<evidence type="ECO:0000256" key="11">
    <source>
        <dbReference type="ARBA" id="ARBA00048731"/>
    </source>
</evidence>
<dbReference type="PANTHER" id="PTHR43761:SF1">
    <property type="entry name" value="D-ISOMER SPECIFIC 2-HYDROXYACID DEHYDROGENASE CATALYTIC DOMAIN-CONTAINING PROTEIN-RELATED"/>
    <property type="match status" value="1"/>
</dbReference>
<dbReference type="Pfam" id="PF00389">
    <property type="entry name" value="2-Hacid_dh"/>
    <property type="match status" value="1"/>
</dbReference>
<dbReference type="GO" id="GO:0006564">
    <property type="term" value="P:L-serine biosynthetic process"/>
    <property type="evidence" value="ECO:0007669"/>
    <property type="project" value="UniProtKB-ARBA"/>
</dbReference>
<comment type="pathway">
    <text evidence="2">Amino-acid biosynthesis; L-serine biosynthesis; L-serine from 3-phospho-D-glycerate: step 1/3.</text>
</comment>
<evidence type="ECO:0000256" key="9">
    <source>
        <dbReference type="ARBA" id="ARBA00030455"/>
    </source>
</evidence>
<evidence type="ECO:0000313" key="14">
    <source>
        <dbReference type="Proteomes" id="UP000236655"/>
    </source>
</evidence>
<keyword evidence="14" id="KW-1185">Reference proteome</keyword>
<dbReference type="GO" id="GO:0004617">
    <property type="term" value="F:phosphoglycerate dehydrogenase activity"/>
    <property type="evidence" value="ECO:0007669"/>
    <property type="project" value="UniProtKB-EC"/>
</dbReference>
<comment type="similarity">
    <text evidence="3">Belongs to the D-isomer specific 2-hydroxyacid dehydrogenase family.</text>
</comment>
<dbReference type="InterPro" id="IPR054480">
    <property type="entry name" value="AHAS_small-like_ACT"/>
</dbReference>
<dbReference type="Gene3D" id="3.40.50.720">
    <property type="entry name" value="NAD(P)-binding Rossmann-like Domain"/>
    <property type="match status" value="2"/>
</dbReference>
<dbReference type="SUPFAM" id="SSF55021">
    <property type="entry name" value="ACT-like"/>
    <property type="match status" value="1"/>
</dbReference>
<proteinExistence type="inferred from homology"/>
<gene>
    <name evidence="13" type="ORF">CUN60_10050</name>
</gene>
<dbReference type="InterPro" id="IPR029752">
    <property type="entry name" value="D-isomer_DH_CS1"/>
</dbReference>
<dbReference type="Proteomes" id="UP000236655">
    <property type="component" value="Chromosome"/>
</dbReference>
<dbReference type="InterPro" id="IPR002912">
    <property type="entry name" value="ACT_dom"/>
</dbReference>
<dbReference type="Pfam" id="PF22629">
    <property type="entry name" value="ACT_AHAS_ss"/>
    <property type="match status" value="1"/>
</dbReference>
<keyword evidence="8" id="KW-0520">NAD</keyword>
<evidence type="ECO:0000256" key="4">
    <source>
        <dbReference type="ARBA" id="ARBA00013001"/>
    </source>
</evidence>
<dbReference type="OrthoDB" id="9805416at2"/>
<dbReference type="AlphaFoldDB" id="A0A2I7N834"/>
<sequence length="629" mass="69904">MNNKYFIIDFDSTFVQVEAMDELAVIALANHPDSEKVIEEIRSITNLGMEGKISLSESLNKRVQLLGANKKHIEQVITLLKTKVTQSFKRNSEFLKNHASNIYIVSSGFKECILPVVKEFGILENHVYANTFTYDENGNVNGLDTTNPLSQDKGKVSVVKNLALTGDVWAIGDGITDYEIREAGAASLFYAFTENITREAVIAKADAEIKSFDELLYIHELPRAISYPRNRIKILLLENVHPNGIKLLQDEGYTVECMKGSLGEDELCEKIKDVSILGIRSKTMVTKKVLDAAERLISIGAFCIGTNQIDLDYATKKGVCVFNAPYSNTRSVVEMVIGEIIMLMRKVVSKNTKMHKGVWDKSADNCYELRGKKLGIVGYGNIGSQLSVLAESLGMQVYYYDVIEKLQLGNAKKCDTLDELLSIADVVTLHVDGRKSNANIIGEYEFGLMKDKVIFINLSRGHVVDIDAMVKVLQSGKILGAAVDVFPYEPKNNQEEFINPLRGFDNVILSPHIGGSTEEAQLNIGEFVARRMINYVNTGDTTQSVNLPNIQLPELKQAHRLIHLHSNVPGILAQINQVLANHSANVLGQYLKTNELVGYVISDINVEYGKNVLNDLKKIPGTIRARVLY</sequence>
<dbReference type="SUPFAM" id="SSF52283">
    <property type="entry name" value="Formate/glycerate dehydrogenase catalytic domain-like"/>
    <property type="match status" value="1"/>
</dbReference>
<evidence type="ECO:0000256" key="6">
    <source>
        <dbReference type="ARBA" id="ARBA00021582"/>
    </source>
</evidence>
<dbReference type="PROSITE" id="PS00065">
    <property type="entry name" value="D_2_HYDROXYACID_DH_1"/>
    <property type="match status" value="1"/>
</dbReference>
<evidence type="ECO:0000259" key="12">
    <source>
        <dbReference type="PROSITE" id="PS51671"/>
    </source>
</evidence>
<dbReference type="EC" id="1.1.1.399" evidence="4"/>
<reference evidence="14" key="1">
    <citation type="submission" date="2017-11" db="EMBL/GenBank/DDBJ databases">
        <authorList>
            <person name="Chan K.G."/>
            <person name="Lee L.S."/>
        </authorList>
    </citation>
    <scope>NUCLEOTIDE SEQUENCE [LARGE SCALE GENOMIC DNA]</scope>
    <source>
        <strain evidence="14">DSM 100970</strain>
    </source>
</reference>
<accession>A0A2I7N834</accession>
<evidence type="ECO:0000256" key="2">
    <source>
        <dbReference type="ARBA" id="ARBA00005216"/>
    </source>
</evidence>
<evidence type="ECO:0000256" key="1">
    <source>
        <dbReference type="ARBA" id="ARBA00003800"/>
    </source>
</evidence>
<dbReference type="InterPro" id="IPR036291">
    <property type="entry name" value="NAD(P)-bd_dom_sf"/>
</dbReference>
<dbReference type="Pfam" id="PF02826">
    <property type="entry name" value="2-Hacid_dh_C"/>
    <property type="match status" value="1"/>
</dbReference>
<dbReference type="InterPro" id="IPR036412">
    <property type="entry name" value="HAD-like_sf"/>
</dbReference>
<dbReference type="CDD" id="cd04901">
    <property type="entry name" value="ACT_3PGDH"/>
    <property type="match status" value="1"/>
</dbReference>
<protein>
    <recommendedName>
        <fullName evidence="6">D-3-phosphoglycerate dehydrogenase</fullName>
        <ecNumber evidence="4">1.1.1.399</ecNumber>
        <ecNumber evidence="5">1.1.1.95</ecNumber>
    </recommendedName>
    <alternativeName>
        <fullName evidence="9">2-oxoglutarate reductase</fullName>
    </alternativeName>
</protein>
<evidence type="ECO:0000256" key="8">
    <source>
        <dbReference type="ARBA" id="ARBA00023027"/>
    </source>
</evidence>
<dbReference type="RefSeq" id="WP_102951912.1">
    <property type="nucleotide sequence ID" value="NZ_CP024847.1"/>
</dbReference>
<dbReference type="InterPro" id="IPR029753">
    <property type="entry name" value="D-isomer_DH_CS"/>
</dbReference>
<evidence type="ECO:0000256" key="7">
    <source>
        <dbReference type="ARBA" id="ARBA00023002"/>
    </source>
</evidence>
<dbReference type="Pfam" id="PF12710">
    <property type="entry name" value="HAD"/>
    <property type="match status" value="1"/>
</dbReference>
<dbReference type="SUPFAM" id="SSF56784">
    <property type="entry name" value="HAD-like"/>
    <property type="match status" value="1"/>
</dbReference>
<dbReference type="CDD" id="cd12176">
    <property type="entry name" value="PGDH_3"/>
    <property type="match status" value="1"/>
</dbReference>
<dbReference type="FunFam" id="3.40.50.720:FF:000041">
    <property type="entry name" value="D-3-phosphoglycerate dehydrogenase"/>
    <property type="match status" value="1"/>
</dbReference>
<evidence type="ECO:0000256" key="3">
    <source>
        <dbReference type="ARBA" id="ARBA00005854"/>
    </source>
</evidence>